<evidence type="ECO:0000256" key="7">
    <source>
        <dbReference type="ARBA" id="ARBA00023136"/>
    </source>
</evidence>
<dbReference type="Proteomes" id="UP001445335">
    <property type="component" value="Unassembled WGS sequence"/>
</dbReference>
<keyword evidence="4" id="KW-0813">Transport</keyword>
<accession>A0AAW1QDM0</accession>
<evidence type="ECO:0000313" key="11">
    <source>
        <dbReference type="Proteomes" id="UP001445335"/>
    </source>
</evidence>
<sequence>MRPAGGAAPAAAVLAQAPAASSDLALLRALTNVADINRLLHDTLAKERAVDQELEQLLGKRVQVEQGLLGLRGSTAELLEVVAADADGLAGSVRGTADLAERVSRKVRELDTAQSRIHATLARINIMVDRTAAINGVRAALEAEDYEAAARHVQAFLALEQRFGPIHDELDSKQAQEQRRVLEEAQARLQAVVRERLEEARGRRDHATILRFTRLFPLLGMPDEGLRWFVDYLRQLVTARAKENYSHLVESAGSGGADFATTLTELLRDVAVALDENEPFLREAFGPQAVLEAASGLQRACDEQGTRVLQRFVQLRRLPQLVKEVGSLSAAGRSADASAAMPPPVDPRQVEGYLEELLLLCQRSEEYAQFVLGAMAAAVAPAVLGAARENAFRSGPFSLLVRELGAYYINMEEFYLDENVGKAIRINEWSGGALTTSMVDDVFFILQKCGRRALATGSVQCVCAVLGQLNNLLAHNLRAALDAQWKPAATRLLQAVAAQCGEGAGASGDASQAAEQAAALNNADMSTSYVLKLRAELEEQAAALFGAPSDRERIKSVLADLAKTSSDFKHIAGKALDHLSSGIVPRLRPAFDEAAAASYELGDAEYAANEVEATWVTGLLGTLVACLQWLQPMLTPGNFDVLVASLLNKVVDRVEAVMRLKRFSQLGGLQLERDVRLLVSVLGEATGRPVRDKFARLAQMGTLLGLESVAELLEFWRDHAGGAGWRLGEEQVREVLGQRPDFSPQDIHALNLSL</sequence>
<dbReference type="PANTHER" id="PTHR24016">
    <property type="entry name" value="CONSERVED OLIGOMERIC GOLGI COMPLEX SUBUNIT 4"/>
    <property type="match status" value="1"/>
</dbReference>
<dbReference type="GO" id="GO:0000139">
    <property type="term" value="C:Golgi membrane"/>
    <property type="evidence" value="ECO:0007669"/>
    <property type="project" value="UniProtKB-SubCell"/>
</dbReference>
<dbReference type="EMBL" id="JALJOU010000118">
    <property type="protein sequence ID" value="KAK9819498.1"/>
    <property type="molecule type" value="Genomic_DNA"/>
</dbReference>
<evidence type="ECO:0000256" key="5">
    <source>
        <dbReference type="ARBA" id="ARBA00022927"/>
    </source>
</evidence>
<keyword evidence="5" id="KW-0653">Protein transport</keyword>
<keyword evidence="6" id="KW-0333">Golgi apparatus</keyword>
<protein>
    <recommendedName>
        <fullName evidence="3">Conserved oligomeric Golgi complex subunit 4</fullName>
    </recommendedName>
    <alternativeName>
        <fullName evidence="8">Component of oligomeric Golgi complex 4</fullName>
    </alternativeName>
</protein>
<keyword evidence="11" id="KW-1185">Reference proteome</keyword>
<dbReference type="Pfam" id="PF20662">
    <property type="entry name" value="COG4_C"/>
    <property type="match status" value="1"/>
</dbReference>
<dbReference type="SMART" id="SM00762">
    <property type="entry name" value="Cog4"/>
    <property type="match status" value="1"/>
</dbReference>
<dbReference type="InterPro" id="IPR048680">
    <property type="entry name" value="COG4_N"/>
</dbReference>
<feature type="domain" description="COG4 transport protein middle alpha-helical bundle" evidence="9">
    <location>
        <begin position="182"/>
        <end position="486"/>
    </location>
</feature>
<keyword evidence="7" id="KW-0472">Membrane</keyword>
<dbReference type="AlphaFoldDB" id="A0AAW1QDM0"/>
<reference evidence="10 11" key="1">
    <citation type="journal article" date="2024" name="Nat. Commun.">
        <title>Phylogenomics reveals the evolutionary origins of lichenization in chlorophyte algae.</title>
        <authorList>
            <person name="Puginier C."/>
            <person name="Libourel C."/>
            <person name="Otte J."/>
            <person name="Skaloud P."/>
            <person name="Haon M."/>
            <person name="Grisel S."/>
            <person name="Petersen M."/>
            <person name="Berrin J.G."/>
            <person name="Delaux P.M."/>
            <person name="Dal Grande F."/>
            <person name="Keller J."/>
        </authorList>
    </citation>
    <scope>NUCLEOTIDE SEQUENCE [LARGE SCALE GENOMIC DNA]</scope>
    <source>
        <strain evidence="10 11">SAG 245.80</strain>
    </source>
</reference>
<dbReference type="InterPro" id="IPR048682">
    <property type="entry name" value="COG4"/>
</dbReference>
<dbReference type="Gene3D" id="1.20.58.1970">
    <property type="match status" value="1"/>
</dbReference>
<evidence type="ECO:0000256" key="8">
    <source>
        <dbReference type="ARBA" id="ARBA00031340"/>
    </source>
</evidence>
<evidence type="ECO:0000256" key="2">
    <source>
        <dbReference type="ARBA" id="ARBA00009215"/>
    </source>
</evidence>
<dbReference type="PANTHER" id="PTHR24016:SF0">
    <property type="entry name" value="CONSERVED OLIGOMERIC GOLGI COMPLEX SUBUNIT 4"/>
    <property type="match status" value="1"/>
</dbReference>
<evidence type="ECO:0000256" key="6">
    <source>
        <dbReference type="ARBA" id="ARBA00023034"/>
    </source>
</evidence>
<dbReference type="GO" id="GO:0015031">
    <property type="term" value="P:protein transport"/>
    <property type="evidence" value="ECO:0007669"/>
    <property type="project" value="UniProtKB-KW"/>
</dbReference>
<evidence type="ECO:0000256" key="4">
    <source>
        <dbReference type="ARBA" id="ARBA00022448"/>
    </source>
</evidence>
<dbReference type="Pfam" id="PF08318">
    <property type="entry name" value="COG4_m"/>
    <property type="match status" value="1"/>
</dbReference>
<dbReference type="Pfam" id="PF20663">
    <property type="entry name" value="COG4_N"/>
    <property type="match status" value="1"/>
</dbReference>
<evidence type="ECO:0000256" key="1">
    <source>
        <dbReference type="ARBA" id="ARBA00004395"/>
    </source>
</evidence>
<dbReference type="InterPro" id="IPR048684">
    <property type="entry name" value="COG4_C"/>
</dbReference>
<comment type="caution">
    <text evidence="10">The sequence shown here is derived from an EMBL/GenBank/DDBJ whole genome shotgun (WGS) entry which is preliminary data.</text>
</comment>
<gene>
    <name evidence="10" type="ORF">WJX81_007056</name>
</gene>
<dbReference type="InterPro" id="IPR013167">
    <property type="entry name" value="COG4_M"/>
</dbReference>
<evidence type="ECO:0000259" key="9">
    <source>
        <dbReference type="SMART" id="SM00762"/>
    </source>
</evidence>
<name>A0AAW1QDM0_9CHLO</name>
<evidence type="ECO:0000256" key="3">
    <source>
        <dbReference type="ARBA" id="ARBA00020975"/>
    </source>
</evidence>
<comment type="subcellular location">
    <subcellularLocation>
        <location evidence="1">Golgi apparatus membrane</location>
        <topology evidence="1">Peripheral membrane protein</topology>
    </subcellularLocation>
</comment>
<organism evidence="10 11">
    <name type="scientific">Elliptochloris bilobata</name>
    <dbReference type="NCBI Taxonomy" id="381761"/>
    <lineage>
        <taxon>Eukaryota</taxon>
        <taxon>Viridiplantae</taxon>
        <taxon>Chlorophyta</taxon>
        <taxon>core chlorophytes</taxon>
        <taxon>Trebouxiophyceae</taxon>
        <taxon>Trebouxiophyceae incertae sedis</taxon>
        <taxon>Elliptochloris clade</taxon>
        <taxon>Elliptochloris</taxon>
    </lineage>
</organism>
<evidence type="ECO:0000313" key="10">
    <source>
        <dbReference type="EMBL" id="KAK9819498.1"/>
    </source>
</evidence>
<comment type="similarity">
    <text evidence="2">Belongs to the COG4 family.</text>
</comment>
<dbReference type="Gene3D" id="1.10.287.1060">
    <property type="entry name" value="ESAT-6-like"/>
    <property type="match status" value="1"/>
</dbReference>
<proteinExistence type="inferred from homology"/>